<reference evidence="2" key="2">
    <citation type="submission" date="2023-06" db="EMBL/GenBank/DDBJ databases">
        <authorList>
            <consortium name="Lawrence Berkeley National Laboratory"/>
            <person name="Haridas S."/>
            <person name="Hensen N."/>
            <person name="Bonometti L."/>
            <person name="Westerberg I."/>
            <person name="Brannstrom I.O."/>
            <person name="Guillou S."/>
            <person name="Cros-Aarteil S."/>
            <person name="Calhoun S."/>
            <person name="Kuo A."/>
            <person name="Mondo S."/>
            <person name="Pangilinan J."/>
            <person name="Riley R."/>
            <person name="Labutti K."/>
            <person name="Andreopoulos B."/>
            <person name="Lipzen A."/>
            <person name="Chen C."/>
            <person name="Yanf M."/>
            <person name="Daum C."/>
            <person name="Ng V."/>
            <person name="Clum A."/>
            <person name="Steindorff A."/>
            <person name="Ohm R."/>
            <person name="Martin F."/>
            <person name="Silar P."/>
            <person name="Natvig D."/>
            <person name="Lalanne C."/>
            <person name="Gautier V."/>
            <person name="Ament-Velasquez S.L."/>
            <person name="Kruys A."/>
            <person name="Hutchinson M.I."/>
            <person name="Powell A.J."/>
            <person name="Barry K."/>
            <person name="Miller A.N."/>
            <person name="Grigoriev I.V."/>
            <person name="Debuchy R."/>
            <person name="Gladieux P."/>
            <person name="Thoren M.H."/>
            <person name="Johannesson H."/>
        </authorList>
    </citation>
    <scope>NUCLEOTIDE SEQUENCE</scope>
    <source>
        <strain evidence="2">CBS 560.94</strain>
    </source>
</reference>
<feature type="region of interest" description="Disordered" evidence="1">
    <location>
        <begin position="18"/>
        <end position="45"/>
    </location>
</feature>
<dbReference type="EMBL" id="JAUEPP010000001">
    <property type="protein sequence ID" value="KAK3356190.1"/>
    <property type="molecule type" value="Genomic_DNA"/>
</dbReference>
<protein>
    <submittedName>
        <fullName evidence="2">Uncharacterized protein</fullName>
    </submittedName>
</protein>
<evidence type="ECO:0000313" key="3">
    <source>
        <dbReference type="Proteomes" id="UP001278500"/>
    </source>
</evidence>
<keyword evidence="3" id="KW-1185">Reference proteome</keyword>
<sequence>MCRWRGWLLLVAERKTSKSRSSSRQTETRTLLGNGYSLPRHEERKEVKKNRRRWGKGFGGELKVSAMVQPLPSDNVSLMGRRDVRWQLLGGALARQRAGPAETSIIAGTGLKHRPGGYGKLASQRRFGVRDLWKCFETSMDGIGQTTGVSFLIGQPRVTVTIVLLEPIVIPFATKEPTCTTCVHLQLQLRNVFTGTETCGDGSVLLVNCVGAIPFSACILCGAFSFDHEHRHAERTLQGSCLASEENVCL</sequence>
<organism evidence="2 3">
    <name type="scientific">Neurospora tetraspora</name>
    <dbReference type="NCBI Taxonomy" id="94610"/>
    <lineage>
        <taxon>Eukaryota</taxon>
        <taxon>Fungi</taxon>
        <taxon>Dikarya</taxon>
        <taxon>Ascomycota</taxon>
        <taxon>Pezizomycotina</taxon>
        <taxon>Sordariomycetes</taxon>
        <taxon>Sordariomycetidae</taxon>
        <taxon>Sordariales</taxon>
        <taxon>Sordariaceae</taxon>
        <taxon>Neurospora</taxon>
    </lineage>
</organism>
<feature type="compositionally biased region" description="Low complexity" evidence="1">
    <location>
        <begin position="19"/>
        <end position="30"/>
    </location>
</feature>
<evidence type="ECO:0000256" key="1">
    <source>
        <dbReference type="SAM" id="MobiDB-lite"/>
    </source>
</evidence>
<dbReference type="RefSeq" id="XP_062687567.1">
    <property type="nucleotide sequence ID" value="XM_062831300.1"/>
</dbReference>
<dbReference type="AlphaFoldDB" id="A0AAE0JRJ6"/>
<accession>A0AAE0JRJ6</accession>
<comment type="caution">
    <text evidence="2">The sequence shown here is derived from an EMBL/GenBank/DDBJ whole genome shotgun (WGS) entry which is preliminary data.</text>
</comment>
<reference evidence="2" key="1">
    <citation type="journal article" date="2023" name="Mol. Phylogenet. Evol.">
        <title>Genome-scale phylogeny and comparative genomics of the fungal order Sordariales.</title>
        <authorList>
            <person name="Hensen N."/>
            <person name="Bonometti L."/>
            <person name="Westerberg I."/>
            <person name="Brannstrom I.O."/>
            <person name="Guillou S."/>
            <person name="Cros-Aarteil S."/>
            <person name="Calhoun S."/>
            <person name="Haridas S."/>
            <person name="Kuo A."/>
            <person name="Mondo S."/>
            <person name="Pangilinan J."/>
            <person name="Riley R."/>
            <person name="LaButti K."/>
            <person name="Andreopoulos B."/>
            <person name="Lipzen A."/>
            <person name="Chen C."/>
            <person name="Yan M."/>
            <person name="Daum C."/>
            <person name="Ng V."/>
            <person name="Clum A."/>
            <person name="Steindorff A."/>
            <person name="Ohm R.A."/>
            <person name="Martin F."/>
            <person name="Silar P."/>
            <person name="Natvig D.O."/>
            <person name="Lalanne C."/>
            <person name="Gautier V."/>
            <person name="Ament-Velasquez S.L."/>
            <person name="Kruys A."/>
            <person name="Hutchinson M.I."/>
            <person name="Powell A.J."/>
            <person name="Barry K."/>
            <person name="Miller A.N."/>
            <person name="Grigoriev I.V."/>
            <person name="Debuchy R."/>
            <person name="Gladieux P."/>
            <person name="Hiltunen Thoren M."/>
            <person name="Johannesson H."/>
        </authorList>
    </citation>
    <scope>NUCLEOTIDE SEQUENCE</scope>
    <source>
        <strain evidence="2">CBS 560.94</strain>
    </source>
</reference>
<dbReference type="Proteomes" id="UP001278500">
    <property type="component" value="Unassembled WGS sequence"/>
</dbReference>
<proteinExistence type="predicted"/>
<gene>
    <name evidence="2" type="ORF">B0H65DRAFT_70521</name>
</gene>
<evidence type="ECO:0000313" key="2">
    <source>
        <dbReference type="EMBL" id="KAK3356190.1"/>
    </source>
</evidence>
<name>A0AAE0JRJ6_9PEZI</name>
<dbReference type="GeneID" id="87868454"/>